<dbReference type="EMBL" id="CP089286">
    <property type="protein sequence ID" value="UTO55197.1"/>
    <property type="molecule type" value="Genomic_DNA"/>
</dbReference>
<keyword evidence="1" id="KW-0472">Membrane</keyword>
<evidence type="ECO:0000256" key="1">
    <source>
        <dbReference type="SAM" id="Phobius"/>
    </source>
</evidence>
<feature type="transmembrane region" description="Helical" evidence="1">
    <location>
        <begin position="196"/>
        <end position="220"/>
    </location>
</feature>
<feature type="transmembrane region" description="Helical" evidence="1">
    <location>
        <begin position="38"/>
        <end position="61"/>
    </location>
</feature>
<dbReference type="RefSeq" id="WP_218194225.1">
    <property type="nucleotide sequence ID" value="NZ_CP054597.1"/>
</dbReference>
<feature type="transmembrane region" description="Helical" evidence="1">
    <location>
        <begin position="12"/>
        <end position="32"/>
    </location>
</feature>
<dbReference type="Proteomes" id="UP001059822">
    <property type="component" value="Chromosome"/>
</dbReference>
<evidence type="ECO:0000313" key="2">
    <source>
        <dbReference type="EMBL" id="UTO55197.1"/>
    </source>
</evidence>
<keyword evidence="5" id="KW-1185">Reference proteome</keyword>
<name>A0A9Q9BRK7_9RICK</name>
<evidence type="ECO:0000313" key="5">
    <source>
        <dbReference type="Proteomes" id="UP001059985"/>
    </source>
</evidence>
<dbReference type="EMBL" id="CP089285">
    <property type="protein sequence ID" value="UTO56117.1"/>
    <property type="molecule type" value="Genomic_DNA"/>
</dbReference>
<feature type="transmembrane region" description="Helical" evidence="1">
    <location>
        <begin position="112"/>
        <end position="138"/>
    </location>
</feature>
<dbReference type="Proteomes" id="UP001059985">
    <property type="component" value="Chromosome"/>
</dbReference>
<feature type="transmembrane region" description="Helical" evidence="1">
    <location>
        <begin position="68"/>
        <end position="92"/>
    </location>
</feature>
<gene>
    <name evidence="3" type="ORF">LUA81_03275</name>
    <name evidence="2" type="ORF">LUA82_03300</name>
</gene>
<keyword evidence="1" id="KW-0812">Transmembrane</keyword>
<keyword evidence="1" id="KW-1133">Transmembrane helix</keyword>
<sequence>MFKSYFQILIKIIGKFLPTTLISTFFGIGYLPAWQSHWASASSLLLCYIVFFLVHGTSYLFSGLMVTGAMIAVFFCKVALSCLILGMISIFVFQVKYQSLQSNQPINCEDNIVIQIVIGQLLVVALSMPATLSIYIHLVDIYDRVCKGIFLCPTWFNNLTYFIIFFAVPFVFFNLIEVIKPWPISFLQLTYNNCFSIMLEGIVIVIYTLIIMYFIAFIYLDLTIQQAIAFNKYIFAFIMR</sequence>
<evidence type="ECO:0000313" key="4">
    <source>
        <dbReference type="Proteomes" id="UP001059822"/>
    </source>
</evidence>
<organism evidence="2 4">
    <name type="scientific">Neoehrlichia mikurensis</name>
    <dbReference type="NCBI Taxonomy" id="89586"/>
    <lineage>
        <taxon>Bacteria</taxon>
        <taxon>Pseudomonadati</taxon>
        <taxon>Pseudomonadota</taxon>
        <taxon>Alphaproteobacteria</taxon>
        <taxon>Rickettsiales</taxon>
        <taxon>Anaplasmataceae</taxon>
        <taxon>Candidatus Neoehrlichia</taxon>
    </lineage>
</organism>
<feature type="transmembrane region" description="Helical" evidence="1">
    <location>
        <begin position="159"/>
        <end position="176"/>
    </location>
</feature>
<accession>A0A9Q9BRK7</accession>
<protein>
    <submittedName>
        <fullName evidence="2">Phosphatidylglycerophosphatase</fullName>
    </submittedName>
</protein>
<dbReference type="AlphaFoldDB" id="A0A9Q9BRK7"/>
<proteinExistence type="predicted"/>
<reference evidence="2" key="1">
    <citation type="journal article" date="2022" name="Microorganisms">
        <title>Assembly and Comparison of Ca. Neoehrlichia mikurensis Genomes.</title>
        <authorList>
            <person name="Azagi T."/>
            <person name="Dirks R.P."/>
            <person name="Yebra-Pimentel E.S."/>
            <person name="Schaap P.J."/>
            <person name="Koehorst J.J."/>
            <person name="Esser H.J."/>
            <person name="Sprong H."/>
        </authorList>
    </citation>
    <scope>NUCLEOTIDE SEQUENCE</scope>
    <source>
        <strain evidence="3">18-2804</strain>
        <strain evidence="2">18-2837</strain>
    </source>
</reference>
<evidence type="ECO:0000313" key="3">
    <source>
        <dbReference type="EMBL" id="UTO56117.1"/>
    </source>
</evidence>